<feature type="region of interest" description="Disordered" evidence="1">
    <location>
        <begin position="1"/>
        <end position="60"/>
    </location>
</feature>
<keyword evidence="2" id="KW-0812">Transmembrane</keyword>
<organism evidence="3 4">
    <name type="scientific">Digitaria exilis</name>
    <dbReference type="NCBI Taxonomy" id="1010633"/>
    <lineage>
        <taxon>Eukaryota</taxon>
        <taxon>Viridiplantae</taxon>
        <taxon>Streptophyta</taxon>
        <taxon>Embryophyta</taxon>
        <taxon>Tracheophyta</taxon>
        <taxon>Spermatophyta</taxon>
        <taxon>Magnoliopsida</taxon>
        <taxon>Liliopsida</taxon>
        <taxon>Poales</taxon>
        <taxon>Poaceae</taxon>
        <taxon>PACMAD clade</taxon>
        <taxon>Panicoideae</taxon>
        <taxon>Panicodae</taxon>
        <taxon>Paniceae</taxon>
        <taxon>Anthephorinae</taxon>
        <taxon>Digitaria</taxon>
    </lineage>
</organism>
<name>A0A835ASR5_9POAL</name>
<sequence length="125" mass="14308">MTRPDKPETELIPENRPANVPIIDRKPAPEPQNVEVPVPSKPHGWEAIPKPKGHSGLDYSKWDMVEDDSGEDEDEEEELTQYKFKVRTIGVRPVKVKKTSNKFKLWSLYSLTGCLLTRASFIHLQ</sequence>
<dbReference type="PANTHER" id="PTHR47541:SF1">
    <property type="entry name" value="TETRATRICOPEPTIDE REPEAT (TPR)-LIKE SUPERFAMILY PROTEIN"/>
    <property type="match status" value="1"/>
</dbReference>
<gene>
    <name evidence="3" type="ORF">HU200_052765</name>
</gene>
<dbReference type="Proteomes" id="UP000636709">
    <property type="component" value="Unassembled WGS sequence"/>
</dbReference>
<accession>A0A835ASR5</accession>
<dbReference type="EMBL" id="JACEFO010002299">
    <property type="protein sequence ID" value="KAF8667563.1"/>
    <property type="molecule type" value="Genomic_DNA"/>
</dbReference>
<evidence type="ECO:0000256" key="1">
    <source>
        <dbReference type="SAM" id="MobiDB-lite"/>
    </source>
</evidence>
<evidence type="ECO:0000313" key="3">
    <source>
        <dbReference type="EMBL" id="KAF8667563.1"/>
    </source>
</evidence>
<evidence type="ECO:0000313" key="4">
    <source>
        <dbReference type="Proteomes" id="UP000636709"/>
    </source>
</evidence>
<keyword evidence="2" id="KW-0472">Membrane</keyword>
<dbReference type="AlphaFoldDB" id="A0A835ASR5"/>
<dbReference type="PANTHER" id="PTHR47541">
    <property type="entry name" value="TETRATRICOPEPTIDE REPEAT (TPR)-LIKE SUPERFAMILY PROTEIN"/>
    <property type="match status" value="1"/>
</dbReference>
<dbReference type="OrthoDB" id="2942533at2759"/>
<feature type="transmembrane region" description="Helical" evidence="2">
    <location>
        <begin position="105"/>
        <end position="124"/>
    </location>
</feature>
<proteinExistence type="predicted"/>
<reference evidence="3" key="1">
    <citation type="submission" date="2020-07" db="EMBL/GenBank/DDBJ databases">
        <title>Genome sequence and genetic diversity analysis of an under-domesticated orphan crop, white fonio (Digitaria exilis).</title>
        <authorList>
            <person name="Bennetzen J.L."/>
            <person name="Chen S."/>
            <person name="Ma X."/>
            <person name="Wang X."/>
            <person name="Yssel A.E.J."/>
            <person name="Chaluvadi S.R."/>
            <person name="Johnson M."/>
            <person name="Gangashetty P."/>
            <person name="Hamidou F."/>
            <person name="Sanogo M.D."/>
            <person name="Zwaenepoel A."/>
            <person name="Wallace J."/>
            <person name="Van De Peer Y."/>
            <person name="Van Deynze A."/>
        </authorList>
    </citation>
    <scope>NUCLEOTIDE SEQUENCE</scope>
    <source>
        <tissue evidence="3">Leaves</tissue>
    </source>
</reference>
<evidence type="ECO:0000256" key="2">
    <source>
        <dbReference type="SAM" id="Phobius"/>
    </source>
</evidence>
<keyword evidence="2" id="KW-1133">Transmembrane helix</keyword>
<keyword evidence="4" id="KW-1185">Reference proteome</keyword>
<protein>
    <submittedName>
        <fullName evidence="3">Uncharacterized protein</fullName>
    </submittedName>
</protein>
<comment type="caution">
    <text evidence="3">The sequence shown here is derived from an EMBL/GenBank/DDBJ whole genome shotgun (WGS) entry which is preliminary data.</text>
</comment>